<protein>
    <submittedName>
        <fullName evidence="1">Uncharacterized protein</fullName>
    </submittedName>
</protein>
<proteinExistence type="predicted"/>
<comment type="caution">
    <text evidence="1">The sequence shown here is derived from an EMBL/GenBank/DDBJ whole genome shotgun (WGS) entry which is preliminary data.</text>
</comment>
<sequence length="170" mass="19753">MALTRFKLKEIYDSLSNGDKTKWAQNANYTSYQGLYRYLSKNGDEVAYNRVVDGLRSTVGEDRFDMLTEGQADLVKMREKNTQVQELVDRIFGKGDSDSYRYDIFDSVAERHGFNSDTFFELETQITDMLRKFPNSEELVEKIRVATKDIINIVIVQNFAIPILHEKLED</sequence>
<gene>
    <name evidence="1" type="ORF">bsdE14_14030</name>
</gene>
<dbReference type="Proteomes" id="UP001208567">
    <property type="component" value="Unassembled WGS sequence"/>
</dbReference>
<dbReference type="EMBL" id="BRXR01000001">
    <property type="protein sequence ID" value="GLC29993.1"/>
    <property type="molecule type" value="Genomic_DNA"/>
</dbReference>
<accession>A0ABQ5N451</accession>
<reference evidence="1 2" key="1">
    <citation type="journal article" date="2024" name="Int. J. Syst. Evol. Microbiol.">
        <title>Clostridium omnivorum sp. nov., isolated from anoxic soil under the treatment of reductive soil disinfestation.</title>
        <authorList>
            <person name="Ueki A."/>
            <person name="Tonouchi A."/>
            <person name="Kaku N."/>
            <person name="Honma S."/>
            <person name="Ueki K."/>
        </authorList>
    </citation>
    <scope>NUCLEOTIDE SEQUENCE [LARGE SCALE GENOMIC DNA]</scope>
    <source>
        <strain evidence="1 2">E14</strain>
    </source>
</reference>
<evidence type="ECO:0000313" key="2">
    <source>
        <dbReference type="Proteomes" id="UP001208567"/>
    </source>
</evidence>
<keyword evidence="2" id="KW-1185">Reference proteome</keyword>
<organism evidence="1 2">
    <name type="scientific">Clostridium omnivorum</name>
    <dbReference type="NCBI Taxonomy" id="1604902"/>
    <lineage>
        <taxon>Bacteria</taxon>
        <taxon>Bacillati</taxon>
        <taxon>Bacillota</taxon>
        <taxon>Clostridia</taxon>
        <taxon>Eubacteriales</taxon>
        <taxon>Clostridiaceae</taxon>
        <taxon>Clostridium</taxon>
    </lineage>
</organism>
<evidence type="ECO:0000313" key="1">
    <source>
        <dbReference type="EMBL" id="GLC29993.1"/>
    </source>
</evidence>
<name>A0ABQ5N451_9CLOT</name>
<dbReference type="RefSeq" id="WP_264849264.1">
    <property type="nucleotide sequence ID" value="NZ_BRXR01000001.1"/>
</dbReference>